<name>A0A6M3XIG8_9ZZZZ</name>
<organism evidence="2">
    <name type="scientific">viral metagenome</name>
    <dbReference type="NCBI Taxonomy" id="1070528"/>
    <lineage>
        <taxon>unclassified sequences</taxon>
        <taxon>metagenomes</taxon>
        <taxon>organismal metagenomes</taxon>
    </lineage>
</organism>
<dbReference type="EMBL" id="MT144700">
    <property type="protein sequence ID" value="QJH97754.1"/>
    <property type="molecule type" value="Genomic_DNA"/>
</dbReference>
<sequence length="188" mass="19817">MWNHDDSAAGCGGKPRPPRSPGCWSVRMTKRRAALTYELALTKVAGLIGWPLCADILKVAERTVRNWSDPDAAANIRIDAAEALDLAYQQAGGTGAPFLEVYATRLKAALVDCLGSAQAIADAAASAAKEGGEAVAAAIRAARPDATDADYADAEREIEEAIEAKTGALAAIRNRRRAERGLLEETLS</sequence>
<reference evidence="2" key="1">
    <citation type="submission" date="2020-03" db="EMBL/GenBank/DDBJ databases">
        <title>The deep terrestrial virosphere.</title>
        <authorList>
            <person name="Holmfeldt K."/>
            <person name="Nilsson E."/>
            <person name="Simone D."/>
            <person name="Lopez-Fernandez M."/>
            <person name="Wu X."/>
            <person name="de Brujin I."/>
            <person name="Lundin D."/>
            <person name="Andersson A."/>
            <person name="Bertilsson S."/>
            <person name="Dopson M."/>
        </authorList>
    </citation>
    <scope>NUCLEOTIDE SEQUENCE</scope>
    <source>
        <strain evidence="2">TM448B01077</strain>
    </source>
</reference>
<gene>
    <name evidence="2" type="ORF">TM448B01077_0012</name>
</gene>
<protein>
    <submittedName>
        <fullName evidence="2">Uncharacterized protein</fullName>
    </submittedName>
</protein>
<dbReference type="AlphaFoldDB" id="A0A6M3XIG8"/>
<evidence type="ECO:0000313" key="2">
    <source>
        <dbReference type="EMBL" id="QJH97754.1"/>
    </source>
</evidence>
<evidence type="ECO:0000256" key="1">
    <source>
        <dbReference type="SAM" id="MobiDB-lite"/>
    </source>
</evidence>
<proteinExistence type="predicted"/>
<accession>A0A6M3XIG8</accession>
<feature type="region of interest" description="Disordered" evidence="1">
    <location>
        <begin position="1"/>
        <end position="23"/>
    </location>
</feature>